<dbReference type="GO" id="GO:0004519">
    <property type="term" value="F:endonuclease activity"/>
    <property type="evidence" value="ECO:0007669"/>
    <property type="project" value="UniProtKB-KW"/>
</dbReference>
<evidence type="ECO:0000256" key="2">
    <source>
        <dbReference type="ARBA" id="ARBA00022759"/>
    </source>
</evidence>
<dbReference type="SMART" id="SM00318">
    <property type="entry name" value="SNc"/>
    <property type="match status" value="1"/>
</dbReference>
<evidence type="ECO:0000313" key="6">
    <source>
        <dbReference type="Proteomes" id="UP000694480"/>
    </source>
</evidence>
<dbReference type="PROSITE" id="PS50830">
    <property type="entry name" value="TNASE_3"/>
    <property type="match status" value="1"/>
</dbReference>
<protein>
    <submittedName>
        <fullName evidence="5">Thermonuclease family protein</fullName>
    </submittedName>
</protein>
<evidence type="ECO:0000256" key="1">
    <source>
        <dbReference type="ARBA" id="ARBA00022722"/>
    </source>
</evidence>
<dbReference type="SUPFAM" id="SSF50199">
    <property type="entry name" value="Staphylococcal nuclease"/>
    <property type="match status" value="1"/>
</dbReference>
<reference evidence="5" key="1">
    <citation type="submission" date="2020-11" db="EMBL/GenBank/DDBJ databases">
        <title>Genome seq and assembly of Planobacterium sp.</title>
        <authorList>
            <person name="Chhetri G."/>
        </authorList>
    </citation>
    <scope>NUCLEOTIDE SEQUENCE</scope>
    <source>
        <strain evidence="5">GCR5</strain>
    </source>
</reference>
<comment type="caution">
    <text evidence="5">The sequence shown here is derived from an EMBL/GenBank/DDBJ whole genome shotgun (WGS) entry which is preliminary data.</text>
</comment>
<dbReference type="Gene3D" id="2.40.50.90">
    <property type="match status" value="1"/>
</dbReference>
<evidence type="ECO:0000313" key="5">
    <source>
        <dbReference type="EMBL" id="MBF5027913.1"/>
    </source>
</evidence>
<dbReference type="PROSITE" id="PS01284">
    <property type="entry name" value="TNASE_2"/>
    <property type="match status" value="1"/>
</dbReference>
<dbReference type="RefSeq" id="WP_194739839.1">
    <property type="nucleotide sequence ID" value="NZ_JADKYY010000012.1"/>
</dbReference>
<dbReference type="GO" id="GO:0016787">
    <property type="term" value="F:hydrolase activity"/>
    <property type="evidence" value="ECO:0007669"/>
    <property type="project" value="UniProtKB-KW"/>
</dbReference>
<keyword evidence="6" id="KW-1185">Reference proteome</keyword>
<dbReference type="Proteomes" id="UP000694480">
    <property type="component" value="Unassembled WGS sequence"/>
</dbReference>
<dbReference type="InterPro" id="IPR002071">
    <property type="entry name" value="Thermonucl_AS"/>
</dbReference>
<sequence>MKIIFVALLWAFFSGILSFPFLGTFSVLENRSFLPSTAQQRTPTDRFYVYKVVDGDTFWMRARSGEQIKVRLIGIDAPETRNTAYKKKGYYGQEASAYLQRLIGNKWVKIALDVQPKDRYGRLLAYVFTLDGTFVNGALVKGGYAVTSTFPPNVRYAQQFVAWERQARREKKGMFQ</sequence>
<accession>A0A930YWW3</accession>
<dbReference type="EMBL" id="JADKYY010000012">
    <property type="protein sequence ID" value="MBF5027913.1"/>
    <property type="molecule type" value="Genomic_DNA"/>
</dbReference>
<organism evidence="5 6">
    <name type="scientific">Planobacterium oryzisoli</name>
    <dbReference type="NCBI Taxonomy" id="2771435"/>
    <lineage>
        <taxon>Bacteria</taxon>
        <taxon>Pseudomonadati</taxon>
        <taxon>Bacteroidota</taxon>
        <taxon>Flavobacteriia</taxon>
        <taxon>Flavobacteriales</taxon>
        <taxon>Weeksellaceae</taxon>
        <taxon>Chryseobacterium group</taxon>
        <taxon>Chryseobacterium</taxon>
    </lineage>
</organism>
<gene>
    <name evidence="5" type="ORF">IC612_08900</name>
</gene>
<dbReference type="InterPro" id="IPR035437">
    <property type="entry name" value="SNase_OB-fold_sf"/>
</dbReference>
<feature type="domain" description="TNase-like" evidence="4">
    <location>
        <begin position="43"/>
        <end position="176"/>
    </location>
</feature>
<evidence type="ECO:0000259" key="4">
    <source>
        <dbReference type="PROSITE" id="PS50830"/>
    </source>
</evidence>
<evidence type="ECO:0000256" key="3">
    <source>
        <dbReference type="ARBA" id="ARBA00022801"/>
    </source>
</evidence>
<name>A0A930YWW3_9FLAO</name>
<keyword evidence="3" id="KW-0378">Hydrolase</keyword>
<dbReference type="PANTHER" id="PTHR12302:SF3">
    <property type="entry name" value="SERINE_THREONINE-PROTEIN KINASE 31"/>
    <property type="match status" value="1"/>
</dbReference>
<keyword evidence="1" id="KW-0540">Nuclease</keyword>
<dbReference type="GO" id="GO:0003676">
    <property type="term" value="F:nucleic acid binding"/>
    <property type="evidence" value="ECO:0007669"/>
    <property type="project" value="InterPro"/>
</dbReference>
<dbReference type="Pfam" id="PF00565">
    <property type="entry name" value="SNase"/>
    <property type="match status" value="1"/>
</dbReference>
<dbReference type="InterPro" id="IPR016071">
    <property type="entry name" value="Staphylococal_nuclease_OB-fold"/>
</dbReference>
<dbReference type="AlphaFoldDB" id="A0A930YWW3"/>
<keyword evidence="2" id="KW-0255">Endonuclease</keyword>
<dbReference type="PANTHER" id="PTHR12302">
    <property type="entry name" value="EBNA2 BINDING PROTEIN P100"/>
    <property type="match status" value="1"/>
</dbReference>
<proteinExistence type="predicted"/>